<evidence type="ECO:0000256" key="6">
    <source>
        <dbReference type="ARBA" id="ARBA00023125"/>
    </source>
</evidence>
<keyword evidence="4" id="KW-0479">Metal-binding</keyword>
<keyword evidence="6 9" id="KW-0238">DNA-binding</keyword>
<dbReference type="SUPFAM" id="SSF54211">
    <property type="entry name" value="Ribosomal protein S5 domain 2-like"/>
    <property type="match status" value="1"/>
</dbReference>
<dbReference type="GO" id="GO:0003677">
    <property type="term" value="F:DNA binding"/>
    <property type="evidence" value="ECO:0007669"/>
    <property type="project" value="UniProtKB-UniRule"/>
</dbReference>
<evidence type="ECO:0000256" key="9">
    <source>
        <dbReference type="HAMAP-Rule" id="MF_00939"/>
    </source>
</evidence>
<organism evidence="12 13">
    <name type="scientific">Limosilactobacillus reuteri</name>
    <name type="common">Lactobacillus reuteri</name>
    <dbReference type="NCBI Taxonomy" id="1598"/>
    <lineage>
        <taxon>Bacteria</taxon>
        <taxon>Bacillati</taxon>
        <taxon>Bacillota</taxon>
        <taxon>Bacilli</taxon>
        <taxon>Lactobacillales</taxon>
        <taxon>Lactobacillaceae</taxon>
        <taxon>Limosilactobacillus</taxon>
    </lineage>
</organism>
<dbReference type="EC" id="5.6.2.2" evidence="9"/>
<evidence type="ECO:0000259" key="11">
    <source>
        <dbReference type="PROSITE" id="PS50880"/>
    </source>
</evidence>
<dbReference type="InterPro" id="IPR013760">
    <property type="entry name" value="Topo_IIA-like_dom_sf"/>
</dbReference>
<dbReference type="InterPro" id="IPR002288">
    <property type="entry name" value="DNA_gyrase_B_C"/>
</dbReference>
<dbReference type="Proteomes" id="UP000195868">
    <property type="component" value="Unassembled WGS sequence"/>
</dbReference>
<keyword evidence="7 9" id="KW-0413">Isomerase</keyword>
<comment type="catalytic activity">
    <reaction evidence="1 9">
        <text>ATP-dependent breakage, passage and rejoining of double-stranded DNA.</text>
        <dbReference type="EC" id="5.6.2.2"/>
    </reaction>
</comment>
<dbReference type="InterPro" id="IPR013506">
    <property type="entry name" value="Topo_IIA_bsu_dom2"/>
</dbReference>
<dbReference type="SUPFAM" id="SSF56719">
    <property type="entry name" value="Type II DNA topoisomerase"/>
    <property type="match status" value="1"/>
</dbReference>
<comment type="function">
    <text evidence="9">Topoisomerase IV is essential for chromosome segregation. It relaxes supercoiled DNA. Performs the decatenation events required during the replication of a circular DNA molecule.</text>
</comment>
<dbReference type="PROSITE" id="PS50880">
    <property type="entry name" value="TOPRIM"/>
    <property type="match status" value="1"/>
</dbReference>
<comment type="caution">
    <text evidence="12">The sequence shown here is derived from an EMBL/GenBank/DDBJ whole genome shotgun (WGS) entry which is preliminary data.</text>
</comment>
<feature type="binding site" evidence="9">
    <location>
        <position position="348"/>
    </location>
    <ligand>
        <name>ATP</name>
        <dbReference type="ChEBI" id="CHEBI:30616"/>
    </ligand>
</feature>
<evidence type="ECO:0000256" key="7">
    <source>
        <dbReference type="ARBA" id="ARBA00023235"/>
    </source>
</evidence>
<dbReference type="InterPro" id="IPR003594">
    <property type="entry name" value="HATPase_dom"/>
</dbReference>
<dbReference type="InterPro" id="IPR001241">
    <property type="entry name" value="Topo_IIA"/>
</dbReference>
<dbReference type="InterPro" id="IPR036890">
    <property type="entry name" value="HATPase_C_sf"/>
</dbReference>
<feature type="compositionally biased region" description="Basic residues" evidence="10">
    <location>
        <begin position="398"/>
        <end position="412"/>
    </location>
</feature>
<evidence type="ECO:0000256" key="8">
    <source>
        <dbReference type="ARBA" id="ARBA00063644"/>
    </source>
</evidence>
<dbReference type="InterPro" id="IPR005740">
    <property type="entry name" value="ParE_type2"/>
</dbReference>
<feature type="site" description="Interaction with DNA" evidence="9">
    <location>
        <position position="633"/>
    </location>
</feature>
<reference evidence="13" key="1">
    <citation type="submission" date="2017-04" db="EMBL/GenBank/DDBJ databases">
        <title>Function of individual gut microbiota members based on whole genome sequencing of pure cultures obtained from chicken caecum.</title>
        <authorList>
            <person name="Medvecky M."/>
            <person name="Cejkova D."/>
            <person name="Polansky O."/>
            <person name="Karasova D."/>
            <person name="Kubasova T."/>
            <person name="Cizek A."/>
            <person name="Rychlik I."/>
        </authorList>
    </citation>
    <scope>NUCLEOTIDE SEQUENCE [LARGE SCALE GENOMIC DNA]</scope>
    <source>
        <strain evidence="13">An71</strain>
    </source>
</reference>
<feature type="binding site" evidence="9">
    <location>
        <begin position="121"/>
        <end position="127"/>
    </location>
    <ligand>
        <name>ATP</name>
        <dbReference type="ChEBI" id="CHEBI:30616"/>
    </ligand>
</feature>
<dbReference type="SUPFAM" id="SSF55874">
    <property type="entry name" value="ATPase domain of HSP90 chaperone/DNA topoisomerase II/histidine kinase"/>
    <property type="match status" value="1"/>
</dbReference>
<dbReference type="FunFam" id="3.30.230.10:FF:000005">
    <property type="entry name" value="DNA gyrase subunit B"/>
    <property type="match status" value="1"/>
</dbReference>
<feature type="site" description="Interaction with DNA" evidence="9">
    <location>
        <position position="465"/>
    </location>
</feature>
<dbReference type="AlphaFoldDB" id="A0A1S9ATM2"/>
<feature type="binding site" evidence="9">
    <location>
        <position position="13"/>
    </location>
    <ligand>
        <name>ATP</name>
        <dbReference type="ChEBI" id="CHEBI:30616"/>
    </ligand>
</feature>
<dbReference type="Pfam" id="PF01751">
    <property type="entry name" value="Toprim"/>
    <property type="match status" value="1"/>
</dbReference>
<dbReference type="FunFam" id="3.30.565.10:FF:000002">
    <property type="entry name" value="DNA gyrase subunit B"/>
    <property type="match status" value="1"/>
</dbReference>
<dbReference type="HAMAP" id="MF_00939">
    <property type="entry name" value="ParE_type2"/>
    <property type="match status" value="1"/>
</dbReference>
<gene>
    <name evidence="9" type="primary">parE</name>
    <name evidence="12" type="ORF">B5G22_08595</name>
</gene>
<comment type="similarity">
    <text evidence="3">Belongs to the type II topoisomerase GyrB family.</text>
</comment>
<comment type="subunit">
    <text evidence="8 9">Heterotetramer composed of ParC and ParE.</text>
</comment>
<feature type="compositionally biased region" description="Polar residues" evidence="10">
    <location>
        <begin position="660"/>
        <end position="674"/>
    </location>
</feature>
<dbReference type="InterPro" id="IPR018522">
    <property type="entry name" value="TopoIIA_CS"/>
</dbReference>
<dbReference type="SMART" id="SM00387">
    <property type="entry name" value="HATPase_c"/>
    <property type="match status" value="1"/>
</dbReference>
<dbReference type="RefSeq" id="WP_078009060.1">
    <property type="nucleotide sequence ID" value="NZ_CANCWD010000004.1"/>
</dbReference>
<keyword evidence="9" id="KW-0547">Nucleotide-binding</keyword>
<dbReference type="GO" id="GO:0046872">
    <property type="term" value="F:metal ion binding"/>
    <property type="evidence" value="ECO:0007669"/>
    <property type="project" value="UniProtKB-KW"/>
</dbReference>
<dbReference type="GO" id="GO:0005694">
    <property type="term" value="C:chromosome"/>
    <property type="evidence" value="ECO:0007669"/>
    <property type="project" value="InterPro"/>
</dbReference>
<dbReference type="CDD" id="cd00822">
    <property type="entry name" value="TopoII_Trans_DNA_gyrase"/>
    <property type="match status" value="1"/>
</dbReference>
<evidence type="ECO:0000256" key="1">
    <source>
        <dbReference type="ARBA" id="ARBA00000185"/>
    </source>
</evidence>
<dbReference type="SMART" id="SM00433">
    <property type="entry name" value="TOP2c"/>
    <property type="match status" value="1"/>
</dbReference>
<dbReference type="GO" id="GO:0034335">
    <property type="term" value="F:DNA negative supercoiling activity"/>
    <property type="evidence" value="ECO:0007669"/>
    <property type="project" value="UniProtKB-ARBA"/>
</dbReference>
<protein>
    <recommendedName>
        <fullName evidence="9">DNA topoisomerase 4 subunit B</fullName>
        <ecNumber evidence="9">5.6.2.2</ecNumber>
    </recommendedName>
    <alternativeName>
        <fullName evidence="9">Topoisomerase IV subunit B</fullName>
    </alternativeName>
</protein>
<accession>A0A1S9ATM2</accession>
<dbReference type="GO" id="GO:0006265">
    <property type="term" value="P:DNA topological change"/>
    <property type="evidence" value="ECO:0007669"/>
    <property type="project" value="UniProtKB-UniRule"/>
</dbReference>
<dbReference type="PRINTS" id="PR00418">
    <property type="entry name" value="TPI2FAMILY"/>
</dbReference>
<evidence type="ECO:0000256" key="4">
    <source>
        <dbReference type="ARBA" id="ARBA00022723"/>
    </source>
</evidence>
<keyword evidence="9" id="KW-0799">Topoisomerase</keyword>
<feature type="region of interest" description="Disordered" evidence="10">
    <location>
        <begin position="394"/>
        <end position="424"/>
    </location>
</feature>
<dbReference type="InterPro" id="IPR014721">
    <property type="entry name" value="Ribsml_uS5_D2-typ_fold_subgr"/>
</dbReference>
<sequence length="674" mass="74835">MGGHFVAKEEVKYDASSIQVLKGLEAVRKRPGMYIGSTDSRGLHHLVYEIVDNAVDEALSGYGDEINVTIEADNAITVQDHGRGMPVGMHASGKPTPEVIMTVLHAGGKFGQSDGYKTSGGLHGVGASVVNALSSHLTLTIVRDHVRYQEIFKDGGQPVGTLKKLGKTKAENGTTVSFKPDPKIFSTTVYDYNTLANRLRESAFLLKGIKIILTDKRAGQEKQDVFQFDNGIQEFVSYLNEGKDVLGKTLYFDGKQDGVEVEVAAQYNDGYSESLLSFVNNVRTPDGGTHEAGFRSAWTKTFNEYAKKVGLLKANDKNLEGSDVREGLTAVISVRIPERLLQFEGQTKDKLGTPEARKIVDAIVSEQLNYALMENGDFAQMLIRKALKAREAREAARKARNQARGGKRKGKKERNLSGKLTPAQSKNAKKNELFLVEGDSAGGSAKQGRDRKFQAILPLRGKVLNTEKAKLDDVLKNEELNTIIYTVGAGAGSEFNVEDSNYDKIIIMTDADDDGAHIQILLLTFFYKYMRPMIEAGKIYIALPPLYRLQRGRGAKTNITYAWTNEELTKLTKKMGKGAQLQRFKGLGEMNADQLWETTMNPETRTLIQVRIEDAELAERRVTTLMGNKVEPRREWIEENVQFTLADDQESDKLVENKGQLPQTKEPTINTWNK</sequence>
<feature type="site" description="Interaction with DNA" evidence="9">
    <location>
        <position position="517"/>
    </location>
</feature>
<evidence type="ECO:0000256" key="5">
    <source>
        <dbReference type="ARBA" id="ARBA00022842"/>
    </source>
</evidence>
<dbReference type="Pfam" id="PF02518">
    <property type="entry name" value="HATPase_c"/>
    <property type="match status" value="1"/>
</dbReference>
<evidence type="ECO:0000256" key="3">
    <source>
        <dbReference type="ARBA" id="ARBA00010708"/>
    </source>
</evidence>
<dbReference type="NCBIfam" id="NF004189">
    <property type="entry name" value="PRK05644.1"/>
    <property type="match status" value="1"/>
</dbReference>
<dbReference type="PRINTS" id="PR01159">
    <property type="entry name" value="DNAGYRASEB"/>
</dbReference>
<comment type="cofactor">
    <cofactor evidence="2">
        <name>Mg(2+)</name>
        <dbReference type="ChEBI" id="CHEBI:18420"/>
    </cofactor>
</comment>
<dbReference type="FunFam" id="3.40.50.670:FF:000002">
    <property type="entry name" value="DNA gyrase subunit B"/>
    <property type="match status" value="1"/>
</dbReference>
<dbReference type="InterPro" id="IPR020568">
    <property type="entry name" value="Ribosomal_Su5_D2-typ_SF"/>
</dbReference>
<evidence type="ECO:0000256" key="2">
    <source>
        <dbReference type="ARBA" id="ARBA00001946"/>
    </source>
</evidence>
<dbReference type="EMBL" id="NFHN01000038">
    <property type="protein sequence ID" value="OUN45415.1"/>
    <property type="molecule type" value="Genomic_DNA"/>
</dbReference>
<comment type="similarity">
    <text evidence="9">Belongs to the type II topoisomerase family. ParE type 2 subfamily.</text>
</comment>
<evidence type="ECO:0000313" key="13">
    <source>
        <dbReference type="Proteomes" id="UP000195868"/>
    </source>
</evidence>
<dbReference type="InterPro" id="IPR006171">
    <property type="entry name" value="TOPRIM_dom"/>
</dbReference>
<dbReference type="Gene3D" id="3.30.565.10">
    <property type="entry name" value="Histidine kinase-like ATPase, C-terminal domain"/>
    <property type="match status" value="1"/>
</dbReference>
<dbReference type="PANTHER" id="PTHR45866">
    <property type="entry name" value="DNA GYRASE/TOPOISOMERASE SUBUNIT B"/>
    <property type="match status" value="1"/>
</dbReference>
<dbReference type="NCBIfam" id="TIGR01058">
    <property type="entry name" value="parE_Gpos"/>
    <property type="match status" value="1"/>
</dbReference>
<feature type="binding site" evidence="9">
    <location>
        <position position="53"/>
    </location>
    <ligand>
        <name>ATP</name>
        <dbReference type="ChEBI" id="CHEBI:30616"/>
    </ligand>
</feature>
<proteinExistence type="inferred from homology"/>
<dbReference type="PANTHER" id="PTHR45866:SF12">
    <property type="entry name" value="DNA TOPOISOMERASE 4 SUBUNIT B"/>
    <property type="match status" value="1"/>
</dbReference>
<dbReference type="Pfam" id="PF00986">
    <property type="entry name" value="DNA_gyraseB_C"/>
    <property type="match status" value="1"/>
</dbReference>
<dbReference type="InterPro" id="IPR000565">
    <property type="entry name" value="Topo_IIA_B"/>
</dbReference>
<evidence type="ECO:0000313" key="12">
    <source>
        <dbReference type="EMBL" id="OUN45415.1"/>
    </source>
</evidence>
<dbReference type="GO" id="GO:0007059">
    <property type="term" value="P:chromosome segregation"/>
    <property type="evidence" value="ECO:0007669"/>
    <property type="project" value="UniProtKB-UniRule"/>
</dbReference>
<dbReference type="PROSITE" id="PS00177">
    <property type="entry name" value="TOPOISOMERASE_II"/>
    <property type="match status" value="1"/>
</dbReference>
<dbReference type="Gene3D" id="3.40.50.670">
    <property type="match status" value="1"/>
</dbReference>
<feature type="domain" description="Toprim" evidence="11">
    <location>
        <begin position="431"/>
        <end position="545"/>
    </location>
</feature>
<dbReference type="CDD" id="cd16928">
    <property type="entry name" value="HATPase_GyrB-like"/>
    <property type="match status" value="1"/>
</dbReference>
<keyword evidence="5" id="KW-0460">Magnesium</keyword>
<name>A0A1S9ATM2_LIMRT</name>
<evidence type="ECO:0000256" key="10">
    <source>
        <dbReference type="SAM" id="MobiDB-lite"/>
    </source>
</evidence>
<feature type="region of interest" description="Disordered" evidence="10">
    <location>
        <begin position="650"/>
        <end position="674"/>
    </location>
</feature>
<dbReference type="GO" id="GO:0005524">
    <property type="term" value="F:ATP binding"/>
    <property type="evidence" value="ECO:0007669"/>
    <property type="project" value="UniProtKB-UniRule"/>
</dbReference>
<keyword evidence="9" id="KW-0067">ATP-binding</keyword>
<feature type="binding site" evidence="9">
    <location>
        <position position="80"/>
    </location>
    <ligand>
        <name>ATP</name>
        <dbReference type="ChEBI" id="CHEBI:30616"/>
    </ligand>
</feature>
<dbReference type="Gene3D" id="3.30.230.10">
    <property type="match status" value="1"/>
</dbReference>
<dbReference type="Pfam" id="PF00204">
    <property type="entry name" value="DNA_gyraseB"/>
    <property type="match status" value="1"/>
</dbReference>
<dbReference type="InterPro" id="IPR013759">
    <property type="entry name" value="Topo_IIA_B_C"/>
</dbReference>